<evidence type="ECO:0000313" key="8">
    <source>
        <dbReference type="EMBL" id="OCA92440.1"/>
    </source>
</evidence>
<dbReference type="EMBL" id="MAYT01000001">
    <property type="protein sequence ID" value="OCA92440.1"/>
    <property type="molecule type" value="Genomic_DNA"/>
</dbReference>
<evidence type="ECO:0000256" key="1">
    <source>
        <dbReference type="ARBA" id="ARBA00022475"/>
    </source>
</evidence>
<evidence type="ECO:0000313" key="9">
    <source>
        <dbReference type="Proteomes" id="UP000092578"/>
    </source>
</evidence>
<dbReference type="AlphaFoldDB" id="A0A1B9B8M9"/>
<evidence type="ECO:0000256" key="4">
    <source>
        <dbReference type="ARBA" id="ARBA00023136"/>
    </source>
</evidence>
<accession>A0A1B9B8M9</accession>
<keyword evidence="5" id="KW-0175">Coiled coil</keyword>
<feature type="coiled-coil region" evidence="5">
    <location>
        <begin position="71"/>
        <end position="98"/>
    </location>
</feature>
<keyword evidence="3 6" id="KW-1133">Transmembrane helix</keyword>
<proteinExistence type="predicted"/>
<gene>
    <name evidence="8" type="ORF">A8F95_01650</name>
</gene>
<evidence type="ECO:0000256" key="5">
    <source>
        <dbReference type="SAM" id="Coils"/>
    </source>
</evidence>
<evidence type="ECO:0000259" key="7">
    <source>
        <dbReference type="Pfam" id="PF06305"/>
    </source>
</evidence>
<dbReference type="PANTHER" id="PTHR41335">
    <property type="entry name" value="MEMBRANE PROTEIN-RELATED"/>
    <property type="match status" value="1"/>
</dbReference>
<reference evidence="9" key="1">
    <citation type="submission" date="2016-05" db="EMBL/GenBank/DDBJ databases">
        <authorList>
            <person name="Liu B."/>
            <person name="Wang J."/>
            <person name="Zhu Y."/>
            <person name="Liu G."/>
            <person name="Chen Q."/>
            <person name="Chen Z."/>
            <person name="Lan J."/>
            <person name="Che J."/>
            <person name="Ge C."/>
            <person name="Shi H."/>
            <person name="Pan Z."/>
            <person name="Liu X."/>
        </authorList>
    </citation>
    <scope>NUCLEOTIDE SEQUENCE [LARGE SCALE GENOMIC DNA]</scope>
    <source>
        <strain evidence="9">FJAT-27215</strain>
    </source>
</reference>
<organism evidence="8 9">
    <name type="scientific">Pseudobacillus wudalianchiensis</name>
    <dbReference type="NCBI Taxonomy" id="1743143"/>
    <lineage>
        <taxon>Bacteria</taxon>
        <taxon>Bacillati</taxon>
        <taxon>Bacillota</taxon>
        <taxon>Bacilli</taxon>
        <taxon>Bacillales</taxon>
        <taxon>Bacillaceae</taxon>
        <taxon>Pseudobacillus</taxon>
    </lineage>
</organism>
<keyword evidence="1" id="KW-1003">Cell membrane</keyword>
<keyword evidence="4 6" id="KW-0472">Membrane</keyword>
<dbReference type="Pfam" id="PF06305">
    <property type="entry name" value="LapA_dom"/>
    <property type="match status" value="1"/>
</dbReference>
<dbReference type="Proteomes" id="UP000092578">
    <property type="component" value="Unassembled WGS sequence"/>
</dbReference>
<feature type="transmembrane region" description="Helical" evidence="6">
    <location>
        <begin position="37"/>
        <end position="62"/>
    </location>
</feature>
<dbReference type="GO" id="GO:0005886">
    <property type="term" value="C:plasma membrane"/>
    <property type="evidence" value="ECO:0007669"/>
    <property type="project" value="InterPro"/>
</dbReference>
<comment type="caution">
    <text evidence="8">The sequence shown here is derived from an EMBL/GenBank/DDBJ whole genome shotgun (WGS) entry which is preliminary data.</text>
</comment>
<keyword evidence="9" id="KW-1185">Reference proteome</keyword>
<dbReference type="RefSeq" id="WP_065408948.1">
    <property type="nucleotide sequence ID" value="NZ_MAYT01000001.1"/>
</dbReference>
<keyword evidence="2 6" id="KW-0812">Transmembrane</keyword>
<sequence>MKTQSTLLLVILFALIVAVFAIVNVDPVRVNYILGQAEWPLVLVIMASVLMGGVITWLVSLFRTIGLKRQNNVLIHQIEKLKEELHDLKLERRENHSVDQVKRMAPDGK</sequence>
<dbReference type="PANTHER" id="PTHR41335:SF1">
    <property type="entry name" value="MEMBRANE PROTEIN"/>
    <property type="match status" value="1"/>
</dbReference>
<name>A0A1B9B8M9_9BACI</name>
<protein>
    <recommendedName>
        <fullName evidence="7">Lipopolysaccharide assembly protein A domain-containing protein</fullName>
    </recommendedName>
</protein>
<dbReference type="InterPro" id="IPR010445">
    <property type="entry name" value="LapA_dom"/>
</dbReference>
<evidence type="ECO:0000256" key="6">
    <source>
        <dbReference type="SAM" id="Phobius"/>
    </source>
</evidence>
<feature type="domain" description="Lipopolysaccharide assembly protein A" evidence="7">
    <location>
        <begin position="24"/>
        <end position="85"/>
    </location>
</feature>
<evidence type="ECO:0000256" key="3">
    <source>
        <dbReference type="ARBA" id="ARBA00022989"/>
    </source>
</evidence>
<evidence type="ECO:0000256" key="2">
    <source>
        <dbReference type="ARBA" id="ARBA00022692"/>
    </source>
</evidence>